<dbReference type="InterPro" id="IPR002397">
    <property type="entry name" value="Cyt_P450_B"/>
</dbReference>
<comment type="similarity">
    <text evidence="1">Belongs to the cytochrome P450 family.</text>
</comment>
<dbReference type="InterPro" id="IPR001128">
    <property type="entry name" value="Cyt_P450"/>
</dbReference>
<organism evidence="7 8">
    <name type="scientific">Mycobacterium saskatchewanense</name>
    <dbReference type="NCBI Taxonomy" id="220927"/>
    <lineage>
        <taxon>Bacteria</taxon>
        <taxon>Bacillati</taxon>
        <taxon>Actinomycetota</taxon>
        <taxon>Actinomycetes</taxon>
        <taxon>Mycobacteriales</taxon>
        <taxon>Mycobacteriaceae</taxon>
        <taxon>Mycobacterium</taxon>
        <taxon>Mycobacterium simiae complex</taxon>
    </lineage>
</organism>
<dbReference type="PANTHER" id="PTHR46696:SF6">
    <property type="entry name" value="P450, PUTATIVE (EUROFUNG)-RELATED"/>
    <property type="match status" value="1"/>
</dbReference>
<evidence type="ECO:0000256" key="2">
    <source>
        <dbReference type="ARBA" id="ARBA00022617"/>
    </source>
</evidence>
<dbReference type="GO" id="GO:0004497">
    <property type="term" value="F:monooxygenase activity"/>
    <property type="evidence" value="ECO:0007669"/>
    <property type="project" value="UniProtKB-KW"/>
</dbReference>
<dbReference type="EMBL" id="LQPR01000068">
    <property type="protein sequence ID" value="ORW66186.1"/>
    <property type="molecule type" value="Genomic_DNA"/>
</dbReference>
<dbReference type="PRINTS" id="PR00359">
    <property type="entry name" value="BP450"/>
</dbReference>
<keyword evidence="3" id="KW-0479">Metal-binding</keyword>
<dbReference type="Pfam" id="PF00067">
    <property type="entry name" value="p450"/>
    <property type="match status" value="1"/>
</dbReference>
<dbReference type="PANTHER" id="PTHR46696">
    <property type="entry name" value="P450, PUTATIVE (EUROFUNG)-RELATED"/>
    <property type="match status" value="1"/>
</dbReference>
<dbReference type="SUPFAM" id="SSF48264">
    <property type="entry name" value="Cytochrome P450"/>
    <property type="match status" value="1"/>
</dbReference>
<accession>A0AAJ3NM40</accession>
<protein>
    <recommendedName>
        <fullName evidence="9">Cytochrome P450</fullName>
    </recommendedName>
</protein>
<proteinExistence type="inferred from homology"/>
<dbReference type="GO" id="GO:0020037">
    <property type="term" value="F:heme binding"/>
    <property type="evidence" value="ECO:0007669"/>
    <property type="project" value="InterPro"/>
</dbReference>
<evidence type="ECO:0000256" key="3">
    <source>
        <dbReference type="ARBA" id="ARBA00022723"/>
    </source>
</evidence>
<keyword evidence="4" id="KW-0560">Oxidoreductase</keyword>
<dbReference type="Gene3D" id="1.10.630.10">
    <property type="entry name" value="Cytochrome P450"/>
    <property type="match status" value="1"/>
</dbReference>
<dbReference type="GO" id="GO:0005506">
    <property type="term" value="F:iron ion binding"/>
    <property type="evidence" value="ECO:0007669"/>
    <property type="project" value="InterPro"/>
</dbReference>
<keyword evidence="8" id="KW-1185">Reference proteome</keyword>
<reference evidence="7 8" key="1">
    <citation type="submission" date="2016-01" db="EMBL/GenBank/DDBJ databases">
        <title>The new phylogeny of the genus Mycobacterium.</title>
        <authorList>
            <person name="Tarcisio F."/>
            <person name="Conor M."/>
            <person name="Antonella G."/>
            <person name="Elisabetta G."/>
            <person name="Giulia F.S."/>
            <person name="Sara T."/>
            <person name="Anna F."/>
            <person name="Clotilde B."/>
            <person name="Roberto B."/>
            <person name="Veronica D.S."/>
            <person name="Fabio R."/>
            <person name="Monica P."/>
            <person name="Olivier J."/>
            <person name="Enrico T."/>
            <person name="Nicola S."/>
        </authorList>
    </citation>
    <scope>NUCLEOTIDE SEQUENCE [LARGE SCALE GENOMIC DNA]</scope>
    <source>
        <strain evidence="7 8">DSM 44616</strain>
    </source>
</reference>
<evidence type="ECO:0000256" key="1">
    <source>
        <dbReference type="ARBA" id="ARBA00010617"/>
    </source>
</evidence>
<evidence type="ECO:0000256" key="5">
    <source>
        <dbReference type="ARBA" id="ARBA00023004"/>
    </source>
</evidence>
<comment type="caution">
    <text evidence="7">The sequence shown here is derived from an EMBL/GenBank/DDBJ whole genome shotgun (WGS) entry which is preliminary data.</text>
</comment>
<evidence type="ECO:0000313" key="7">
    <source>
        <dbReference type="EMBL" id="ORW66186.1"/>
    </source>
</evidence>
<dbReference type="Proteomes" id="UP000193387">
    <property type="component" value="Unassembled WGS sequence"/>
</dbReference>
<dbReference type="AlphaFoldDB" id="A0AAJ3NM40"/>
<keyword evidence="6" id="KW-0503">Monooxygenase</keyword>
<keyword evidence="2" id="KW-0349">Heme</keyword>
<name>A0AAJ3NM40_9MYCO</name>
<dbReference type="InterPro" id="IPR036396">
    <property type="entry name" value="Cyt_P450_sf"/>
</dbReference>
<sequence>MVKYFAPPPPPFVDADRSLIAANPRAHWRALQESPVFLDASGYYYVTRREDVLAALHDYATFASRRRQMARPRPGVRTLPIPVPIGYDPPEHSRFRRLLHPCFSPQAVDELMPALRQQAAELIGTVAPDGVCDGIRDIANPFPFGVLVTLCGLPWADREMLAAWAEAVDWDIPGSAPATELLNYLVAAIEGDQRPALAAHLLAGADPFTEDEVIGFYALLCFAQDGMQAAIGSALLHLACDHQLQSLLRREPDQMWAFVEELLRLETPLPFIGRFTTRDVTIAGVTIPAGCVVRLCLASTNLDGSEEPWVTVAEDGRIRPKSHRSFAAGVHRCLGKALARMELSVVVSEWLRAIPDFALEEGFIPRFLFTQGGSMTPASLPLQWGSGLPR</sequence>
<gene>
    <name evidence="7" type="ORF">AWC23_23335</name>
</gene>
<keyword evidence="5" id="KW-0408">Iron</keyword>
<dbReference type="GO" id="GO:0016705">
    <property type="term" value="F:oxidoreductase activity, acting on paired donors, with incorporation or reduction of molecular oxygen"/>
    <property type="evidence" value="ECO:0007669"/>
    <property type="project" value="InterPro"/>
</dbReference>
<evidence type="ECO:0000256" key="6">
    <source>
        <dbReference type="ARBA" id="ARBA00023033"/>
    </source>
</evidence>
<evidence type="ECO:0008006" key="9">
    <source>
        <dbReference type="Google" id="ProtNLM"/>
    </source>
</evidence>
<evidence type="ECO:0000256" key="4">
    <source>
        <dbReference type="ARBA" id="ARBA00023002"/>
    </source>
</evidence>
<evidence type="ECO:0000313" key="8">
    <source>
        <dbReference type="Proteomes" id="UP000193387"/>
    </source>
</evidence>